<reference evidence="1 2" key="1">
    <citation type="submission" date="2018-03" db="EMBL/GenBank/DDBJ databases">
        <title>Whole genome sequencing of Histamine producing bacteria.</title>
        <authorList>
            <person name="Butler K."/>
        </authorList>
    </citation>
    <scope>NUCLEOTIDE SEQUENCE [LARGE SCALE GENOMIC DNA]</scope>
    <source>
        <strain evidence="1 2">DSM 19138</strain>
    </source>
</reference>
<sequence>MYSTSGKPVSFKGPNCSKALDRHVSYKGELMCLYRDNLSFYSGRSNWKVDLPATPIMGTGVINNNLAGSTSVAFIGADDYKLYTSNTYDKWHEAETTLHRRSDFSGILDTHPINRNYTAVGVYEYVNVFNKGVDVYYFGPDGLISNGTLANSPEFNYGFETNVFGQGNDVFITAQNSSERELQTYKLSRRELTGLEKEDNPYSRYALVDLMFGYGIAQTSWEVNQKISIDSKTRARASFDMNDSLLHNYYAQGRVGNTQATVHYLTSEAKNSDSDLVSKGTEALNAVVDFNGMFGGATTLRLELEKMASGGVVTYSDDMTEIPVQEAFETEYNSLALYLMLEQGLYFGLHSSNYLAPSAVGFETKSGSYAGSAFDRDFDIDRYLLVVGYDEASYGSRYETSYNRFYINGEVGVGLNKLNVSRGAFEEAVGREEGKIQGKYALALTSTLELGYTLQHRSTTLRGLGYSLQAGYRARGDWTFQSKPSSSDKDGYYLVYDRADLWHGPFIQFNAIF</sequence>
<dbReference type="EMBL" id="PYMB01000035">
    <property type="protein sequence ID" value="PSW05308.1"/>
    <property type="molecule type" value="Genomic_DNA"/>
</dbReference>
<evidence type="ECO:0000313" key="2">
    <source>
        <dbReference type="Proteomes" id="UP000241346"/>
    </source>
</evidence>
<dbReference type="AlphaFoldDB" id="A0A2T3MZK5"/>
<proteinExistence type="predicted"/>
<evidence type="ECO:0000313" key="1">
    <source>
        <dbReference type="EMBL" id="PSW05308.1"/>
    </source>
</evidence>
<dbReference type="Proteomes" id="UP000241346">
    <property type="component" value="Unassembled WGS sequence"/>
</dbReference>
<gene>
    <name evidence="1" type="ORF">C9J01_27540</name>
</gene>
<protein>
    <submittedName>
        <fullName evidence="1">Uncharacterized protein</fullName>
    </submittedName>
</protein>
<organism evidence="1 2">
    <name type="scientific">Photobacterium rosenbergii</name>
    <dbReference type="NCBI Taxonomy" id="294936"/>
    <lineage>
        <taxon>Bacteria</taxon>
        <taxon>Pseudomonadati</taxon>
        <taxon>Pseudomonadota</taxon>
        <taxon>Gammaproteobacteria</taxon>
        <taxon>Vibrionales</taxon>
        <taxon>Vibrionaceae</taxon>
        <taxon>Photobacterium</taxon>
    </lineage>
</organism>
<accession>A0A2T3MZK5</accession>
<comment type="caution">
    <text evidence="1">The sequence shown here is derived from an EMBL/GenBank/DDBJ whole genome shotgun (WGS) entry which is preliminary data.</text>
</comment>
<name>A0A2T3MZK5_9GAMM</name>